<dbReference type="Pfam" id="PF01989">
    <property type="entry name" value="AcnX_swivel_put"/>
    <property type="match status" value="1"/>
</dbReference>
<dbReference type="Proteomes" id="UP001203136">
    <property type="component" value="Unassembled WGS sequence"/>
</dbReference>
<dbReference type="EMBL" id="JAQLGM010000064">
    <property type="protein sequence ID" value="MDB2002253.1"/>
    <property type="molecule type" value="Genomic_DNA"/>
</dbReference>
<evidence type="ECO:0000259" key="2">
    <source>
        <dbReference type="Pfam" id="PF01989"/>
    </source>
</evidence>
<evidence type="ECO:0000313" key="5">
    <source>
        <dbReference type="Proteomes" id="UP001203136"/>
    </source>
</evidence>
<dbReference type="SUPFAM" id="SSF52016">
    <property type="entry name" value="LeuD/IlvD-like"/>
    <property type="match status" value="1"/>
</dbReference>
<proteinExistence type="predicted"/>
<protein>
    <submittedName>
        <fullName evidence="3">DUF126 domain-containing protein</fullName>
    </submittedName>
</protein>
<accession>A0AAW5EZ64</accession>
<dbReference type="PANTHER" id="PTHR36577">
    <property type="entry name" value="DUF521 DOMAIN PROTEIN (AFU_ORTHOLOGUE AFUA_6G00490)"/>
    <property type="match status" value="1"/>
</dbReference>
<dbReference type="Gene3D" id="3.50.30.10">
    <property type="entry name" value="Phosphohistidine domain"/>
    <property type="match status" value="1"/>
</dbReference>
<evidence type="ECO:0000313" key="4">
    <source>
        <dbReference type="EMBL" id="MDB2002253.1"/>
    </source>
</evidence>
<dbReference type="GO" id="GO:0016829">
    <property type="term" value="F:lyase activity"/>
    <property type="evidence" value="ECO:0007669"/>
    <property type="project" value="UniProtKB-KW"/>
</dbReference>
<evidence type="ECO:0000313" key="3">
    <source>
        <dbReference type="EMBL" id="MCK0085286.1"/>
    </source>
</evidence>
<dbReference type="Proteomes" id="UP001300871">
    <property type="component" value="Unassembled WGS sequence"/>
</dbReference>
<evidence type="ECO:0000256" key="1">
    <source>
        <dbReference type="ARBA" id="ARBA00023239"/>
    </source>
</evidence>
<reference evidence="3" key="1">
    <citation type="journal article" date="2022" name="Cell Host Microbe">
        <title>Colonization of the live biotherapeutic product VE303 and modulation of the microbiota and metabolites in healthy volunteers.</title>
        <authorList>
            <person name="Dsouza M."/>
            <person name="Menon R."/>
            <person name="Crossette E."/>
            <person name="Bhattarai S.K."/>
            <person name="Schneider J."/>
            <person name="Kim Y.G."/>
            <person name="Reddy S."/>
            <person name="Caballero S."/>
            <person name="Felix C."/>
            <person name="Cornacchione L."/>
            <person name="Hendrickson J."/>
            <person name="Watson A.R."/>
            <person name="Minot S.S."/>
            <person name="Greenfield N."/>
            <person name="Schopf L."/>
            <person name="Szabady R."/>
            <person name="Patarroyo J."/>
            <person name="Smith W."/>
            <person name="Harrison P."/>
            <person name="Kuijper E.J."/>
            <person name="Kelly C.P."/>
            <person name="Olle B."/>
            <person name="Bobilev D."/>
            <person name="Silber J.L."/>
            <person name="Bucci V."/>
            <person name="Roberts B."/>
            <person name="Faith J."/>
            <person name="Norman J.M."/>
        </authorList>
    </citation>
    <scope>NUCLEOTIDE SEQUENCE</scope>
    <source>
        <strain evidence="3">VE303-04</strain>
    </source>
</reference>
<dbReference type="PIRSF" id="PIRSF004966">
    <property type="entry name" value="UCP004966"/>
    <property type="match status" value="1"/>
</dbReference>
<keyword evidence="1" id="KW-0456">Lyase</keyword>
<organism evidence="3 5">
    <name type="scientific">Clostridium symbiosum</name>
    <name type="common">Bacteroides symbiosus</name>
    <dbReference type="NCBI Taxonomy" id="1512"/>
    <lineage>
        <taxon>Bacteria</taxon>
        <taxon>Bacillati</taxon>
        <taxon>Bacillota</taxon>
        <taxon>Clostridia</taxon>
        <taxon>Lachnospirales</taxon>
        <taxon>Lachnospiraceae</taxon>
        <taxon>Otoolea</taxon>
    </lineage>
</organism>
<sequence>MERTYHCAKIAKGTAEAEALVSKDAVCFYLVVPETGELIERNHDINGKNVAGKILIMPSGKGSSVVQADGLYKLLMKGKHPAGLIVETADTVLVTAAVAMEIPMVHKVDPEFFSEIKDGDLVTLDAVNGVIRVGAK</sequence>
<gene>
    <name evidence="3" type="ORF">K5I21_05275</name>
    <name evidence="4" type="ORF">PM006_18810</name>
</gene>
<dbReference type="RefSeq" id="WP_003504572.1">
    <property type="nucleotide sequence ID" value="NZ_BAABZD010000001.1"/>
</dbReference>
<dbReference type="PANTHER" id="PTHR36577:SF3">
    <property type="entry name" value="DUF521 DOMAIN PROTEIN (AFU_ORTHOLOGUE AFUA_6G00490)"/>
    <property type="match status" value="1"/>
</dbReference>
<dbReference type="AlphaFoldDB" id="A0AAW5EZ64"/>
<feature type="domain" description="Phosphomevalonate dehydratase small subunit-like" evidence="2">
    <location>
        <begin position="29"/>
        <end position="105"/>
    </location>
</feature>
<comment type="caution">
    <text evidence="3">The sequence shown here is derived from an EMBL/GenBank/DDBJ whole genome shotgun (WGS) entry which is preliminary data.</text>
</comment>
<dbReference type="InterPro" id="IPR012016">
    <property type="entry name" value="PMDh-S-like"/>
</dbReference>
<dbReference type="GeneID" id="57966979"/>
<dbReference type="EMBL" id="JAINVB010000001">
    <property type="protein sequence ID" value="MCK0085286.1"/>
    <property type="molecule type" value="Genomic_DNA"/>
</dbReference>
<name>A0AAW5EZ64_CLOSY</name>
<dbReference type="InterPro" id="IPR002840">
    <property type="entry name" value="PMDh-S-like_dom"/>
</dbReference>
<reference evidence="4" key="2">
    <citation type="submission" date="2023-01" db="EMBL/GenBank/DDBJ databases">
        <title>Human gut microbiome strain richness.</title>
        <authorList>
            <person name="Chen-Liaw A."/>
        </authorList>
    </citation>
    <scope>NUCLEOTIDE SEQUENCE</scope>
    <source>
        <strain evidence="4">B1_m1001713B170214d0_201011</strain>
    </source>
</reference>